<dbReference type="Proteomes" id="UP000032749">
    <property type="component" value="Chromosome"/>
</dbReference>
<protein>
    <recommendedName>
        <fullName evidence="3">Peptidase M15A C-terminal domain-containing protein</fullName>
    </recommendedName>
</protein>
<dbReference type="SUPFAM" id="SSF55166">
    <property type="entry name" value="Hedgehog/DD-peptidase"/>
    <property type="match status" value="1"/>
</dbReference>
<dbReference type="AlphaFoldDB" id="R4YQE6"/>
<name>R4YQE6_OLEAN</name>
<sequence>MPSLLPIPQLKDITTNKLYPAYKTVKGLTIQLNGTKTLLPKGDTLSALIMFADECGLKTVIITGGSESTGHSKGSFHGKGLAIDVAGTKYNNLTHSAALLAAKKAGFTHGAYEDFTGSRKDHWHFQIGAGNGLGDKHSLDLPKLYIKKY</sequence>
<dbReference type="HOGENOM" id="CLU_1747777_0_0_6"/>
<keyword evidence="2" id="KW-1185">Reference proteome</keyword>
<gene>
    <name evidence="1" type="ORF">OLEAN_C12670</name>
</gene>
<evidence type="ECO:0000313" key="1">
    <source>
        <dbReference type="EMBL" id="CCK75443.1"/>
    </source>
</evidence>
<evidence type="ECO:0000313" key="2">
    <source>
        <dbReference type="Proteomes" id="UP000032749"/>
    </source>
</evidence>
<dbReference type="InterPro" id="IPR009045">
    <property type="entry name" value="Zn_M74/Hedgehog-like"/>
</dbReference>
<proteinExistence type="predicted"/>
<organism evidence="1 2">
    <name type="scientific">Oleispira antarctica RB-8</name>
    <dbReference type="NCBI Taxonomy" id="698738"/>
    <lineage>
        <taxon>Bacteria</taxon>
        <taxon>Pseudomonadati</taxon>
        <taxon>Pseudomonadota</taxon>
        <taxon>Gammaproteobacteria</taxon>
        <taxon>Oceanospirillales</taxon>
        <taxon>Oceanospirillaceae</taxon>
        <taxon>Oleispira</taxon>
    </lineage>
</organism>
<accession>R4YQE6</accession>
<reference evidence="1 2" key="1">
    <citation type="journal article" date="2013" name="Nat. Commun.">
        <title>Genome sequence and functional genomic analysis of the oil-degrading bacterium Oleispira antarctica.</title>
        <authorList>
            <person name="Kube M."/>
            <person name="Chernikova T.N."/>
            <person name="Al-Ramahi Y."/>
            <person name="Beloqui A."/>
            <person name="Lopez-Cortez N."/>
            <person name="Guazzaroni M.E."/>
            <person name="Heipieper H.J."/>
            <person name="Klages S."/>
            <person name="Kotsyurbenko O.R."/>
            <person name="Langer I."/>
            <person name="Nechitaylo T.Y."/>
            <person name="Lunsdorf H."/>
            <person name="Fernandez M."/>
            <person name="Juarez S."/>
            <person name="Ciordia S."/>
            <person name="Singer A."/>
            <person name="Kagan O."/>
            <person name="Egorova O."/>
            <person name="Petit P.A."/>
            <person name="Stogios P."/>
            <person name="Kim Y."/>
            <person name="Tchigvintsev A."/>
            <person name="Flick R."/>
            <person name="Denaro R."/>
            <person name="Genovese M."/>
            <person name="Albar J.P."/>
            <person name="Reva O.N."/>
            <person name="Martinez-Gomariz M."/>
            <person name="Tran H."/>
            <person name="Ferrer M."/>
            <person name="Savchenko A."/>
            <person name="Yakunin A.F."/>
            <person name="Yakimov M.M."/>
            <person name="Golyshina O.V."/>
            <person name="Reinhardt R."/>
            <person name="Golyshin P.N."/>
        </authorList>
    </citation>
    <scope>NUCLEOTIDE SEQUENCE [LARGE SCALE GENOMIC DNA]</scope>
</reference>
<dbReference type="STRING" id="698738.OLEAN_C12670"/>
<dbReference type="EMBL" id="FO203512">
    <property type="protein sequence ID" value="CCK75443.1"/>
    <property type="molecule type" value="Genomic_DNA"/>
</dbReference>
<evidence type="ECO:0008006" key="3">
    <source>
        <dbReference type="Google" id="ProtNLM"/>
    </source>
</evidence>
<dbReference type="KEGG" id="oai:OLEAN_C12670"/>